<dbReference type="Proteomes" id="UP000023152">
    <property type="component" value="Unassembled WGS sequence"/>
</dbReference>
<comment type="caution">
    <text evidence="2">The sequence shown here is derived from an EMBL/GenBank/DDBJ whole genome shotgun (WGS) entry which is preliminary data.</text>
</comment>
<protein>
    <submittedName>
        <fullName evidence="2">Uncharacterized protein</fullName>
    </submittedName>
</protein>
<organism evidence="2 3">
    <name type="scientific">Reticulomyxa filosa</name>
    <dbReference type="NCBI Taxonomy" id="46433"/>
    <lineage>
        <taxon>Eukaryota</taxon>
        <taxon>Sar</taxon>
        <taxon>Rhizaria</taxon>
        <taxon>Retaria</taxon>
        <taxon>Foraminifera</taxon>
        <taxon>Monothalamids</taxon>
        <taxon>Reticulomyxidae</taxon>
        <taxon>Reticulomyxa</taxon>
    </lineage>
</organism>
<gene>
    <name evidence="2" type="ORF">RFI_04011</name>
</gene>
<dbReference type="AlphaFoldDB" id="X6P4F2"/>
<keyword evidence="1" id="KW-0472">Membrane</keyword>
<evidence type="ECO:0000256" key="1">
    <source>
        <dbReference type="SAM" id="Phobius"/>
    </source>
</evidence>
<dbReference type="OrthoDB" id="2016540at2759"/>
<feature type="non-terminal residue" evidence="2">
    <location>
        <position position="118"/>
    </location>
</feature>
<accession>X6P4F2</accession>
<name>X6P4F2_RETFI</name>
<keyword evidence="1" id="KW-0812">Transmembrane</keyword>
<sequence length="118" mass="14049">MTRQLKAREQQQEERRKQLTVYQNPVKSMRLFGWVIWDYGVHIIQKCWAHPIILFVFVALLLLFMILFEFQITKPIAERIYMEGFWVLYWMILGILSSIGFGTGMHSGLLFLFPHIGQ</sequence>
<feature type="transmembrane region" description="Helical" evidence="1">
    <location>
        <begin position="88"/>
        <end position="113"/>
    </location>
</feature>
<feature type="transmembrane region" description="Helical" evidence="1">
    <location>
        <begin position="48"/>
        <end position="68"/>
    </location>
</feature>
<keyword evidence="1" id="KW-1133">Transmembrane helix</keyword>
<evidence type="ECO:0000313" key="2">
    <source>
        <dbReference type="EMBL" id="ETO33096.1"/>
    </source>
</evidence>
<proteinExistence type="predicted"/>
<dbReference type="EMBL" id="ASPP01003681">
    <property type="protein sequence ID" value="ETO33096.1"/>
    <property type="molecule type" value="Genomic_DNA"/>
</dbReference>
<reference evidence="2 3" key="1">
    <citation type="journal article" date="2013" name="Curr. Biol.">
        <title>The Genome of the Foraminiferan Reticulomyxa filosa.</title>
        <authorList>
            <person name="Glockner G."/>
            <person name="Hulsmann N."/>
            <person name="Schleicher M."/>
            <person name="Noegel A.A."/>
            <person name="Eichinger L."/>
            <person name="Gallinger C."/>
            <person name="Pawlowski J."/>
            <person name="Sierra R."/>
            <person name="Euteneuer U."/>
            <person name="Pillet L."/>
            <person name="Moustafa A."/>
            <person name="Platzer M."/>
            <person name="Groth M."/>
            <person name="Szafranski K."/>
            <person name="Schliwa M."/>
        </authorList>
    </citation>
    <scope>NUCLEOTIDE SEQUENCE [LARGE SCALE GENOMIC DNA]</scope>
</reference>
<keyword evidence="3" id="KW-1185">Reference proteome</keyword>
<evidence type="ECO:0000313" key="3">
    <source>
        <dbReference type="Proteomes" id="UP000023152"/>
    </source>
</evidence>